<dbReference type="EC" id="3.1.26.4" evidence="2"/>
<dbReference type="RefSeq" id="XP_013928254.1">
    <property type="nucleotide sequence ID" value="XM_014072779.1"/>
</dbReference>
<dbReference type="CDD" id="cd01647">
    <property type="entry name" value="RT_LTR"/>
    <property type="match status" value="1"/>
</dbReference>
<dbReference type="GO" id="GO:0003964">
    <property type="term" value="F:RNA-directed DNA polymerase activity"/>
    <property type="evidence" value="ECO:0007669"/>
    <property type="project" value="UniProtKB-KW"/>
</dbReference>
<feature type="domain" description="Reverse transcriptase" evidence="3">
    <location>
        <begin position="3"/>
        <end position="129"/>
    </location>
</feature>
<gene>
    <name evidence="5" type="primary">LOC106554173</name>
</gene>
<dbReference type="InterPro" id="IPR043128">
    <property type="entry name" value="Rev_trsase/Diguanyl_cyclase"/>
</dbReference>
<keyword evidence="5" id="KW-0548">Nucleotidyltransferase</keyword>
<dbReference type="SUPFAM" id="SSF56672">
    <property type="entry name" value="DNA/RNA polymerases"/>
    <property type="match status" value="1"/>
</dbReference>
<dbReference type="InterPro" id="IPR053134">
    <property type="entry name" value="RNA-dir_DNA_polymerase"/>
</dbReference>
<keyword evidence="5" id="KW-0808">Transferase</keyword>
<protein>
    <recommendedName>
        <fullName evidence="2">ribonuclease H</fullName>
        <ecNumber evidence="2">3.1.26.4</ecNumber>
    </recommendedName>
</protein>
<dbReference type="Proteomes" id="UP000504617">
    <property type="component" value="Unplaced"/>
</dbReference>
<dbReference type="OrthoDB" id="420169at2759"/>
<evidence type="ECO:0000313" key="5">
    <source>
        <dbReference type="RefSeq" id="XP_013928254.1"/>
    </source>
</evidence>
<evidence type="ECO:0000256" key="2">
    <source>
        <dbReference type="ARBA" id="ARBA00012180"/>
    </source>
</evidence>
<dbReference type="AlphaFoldDB" id="A0A6I9YW60"/>
<evidence type="ECO:0000259" key="3">
    <source>
        <dbReference type="Pfam" id="PF00078"/>
    </source>
</evidence>
<proteinExistence type="inferred from homology"/>
<dbReference type="GO" id="GO:0004523">
    <property type="term" value="F:RNA-DNA hybrid ribonuclease activity"/>
    <property type="evidence" value="ECO:0007669"/>
    <property type="project" value="UniProtKB-EC"/>
</dbReference>
<keyword evidence="5" id="KW-0695">RNA-directed DNA polymerase</keyword>
<dbReference type="PANTHER" id="PTHR24559:SF440">
    <property type="entry name" value="RIBONUCLEASE H"/>
    <property type="match status" value="1"/>
</dbReference>
<dbReference type="PANTHER" id="PTHR24559">
    <property type="entry name" value="TRANSPOSON TY3-I GAG-POL POLYPROTEIN"/>
    <property type="match status" value="1"/>
</dbReference>
<accession>A0A6I9YW60</accession>
<organism evidence="4 5">
    <name type="scientific">Thamnophis sirtalis</name>
    <dbReference type="NCBI Taxonomy" id="35019"/>
    <lineage>
        <taxon>Eukaryota</taxon>
        <taxon>Metazoa</taxon>
        <taxon>Chordata</taxon>
        <taxon>Craniata</taxon>
        <taxon>Vertebrata</taxon>
        <taxon>Euteleostomi</taxon>
        <taxon>Lepidosauria</taxon>
        <taxon>Squamata</taxon>
        <taxon>Bifurcata</taxon>
        <taxon>Unidentata</taxon>
        <taxon>Episquamata</taxon>
        <taxon>Toxicofera</taxon>
        <taxon>Serpentes</taxon>
        <taxon>Colubroidea</taxon>
        <taxon>Colubridae</taxon>
        <taxon>Natricinae</taxon>
        <taxon>Thamnophis</taxon>
    </lineage>
</organism>
<dbReference type="InterPro" id="IPR043502">
    <property type="entry name" value="DNA/RNA_pol_sf"/>
</dbReference>
<sequence>MRLSVDFHVINAVCMENTYPLFLMKDMLNHLSKGKMFMKLNFKEAYYQICIWEGDEWKTAFNCLLGNFQFRVMPFWLQGAPTFFKQLINKVLYEHLYKGVLVYLNDILIFSETLEEYIKVVQQVLKTLLAVK</sequence>
<name>A0A6I9YW60_9SAUR</name>
<keyword evidence="4" id="KW-1185">Reference proteome</keyword>
<dbReference type="KEGG" id="tsr:106554173"/>
<evidence type="ECO:0000313" key="4">
    <source>
        <dbReference type="Proteomes" id="UP000504617"/>
    </source>
</evidence>
<dbReference type="GeneID" id="106554173"/>
<dbReference type="Gene3D" id="3.10.10.10">
    <property type="entry name" value="HIV Type 1 Reverse Transcriptase, subunit A, domain 1"/>
    <property type="match status" value="1"/>
</dbReference>
<evidence type="ECO:0000256" key="1">
    <source>
        <dbReference type="ARBA" id="ARBA00010879"/>
    </source>
</evidence>
<dbReference type="Gene3D" id="3.30.70.270">
    <property type="match status" value="1"/>
</dbReference>
<comment type="similarity">
    <text evidence="1">Belongs to the beta type-B retroviral polymerase family. HERV class-II K(HML-2) pol subfamily.</text>
</comment>
<dbReference type="InterPro" id="IPR000477">
    <property type="entry name" value="RT_dom"/>
</dbReference>
<reference evidence="5" key="1">
    <citation type="submission" date="2025-08" db="UniProtKB">
        <authorList>
            <consortium name="RefSeq"/>
        </authorList>
    </citation>
    <scope>IDENTIFICATION</scope>
    <source>
        <tissue evidence="5">Skeletal muscle</tissue>
    </source>
</reference>
<dbReference type="Pfam" id="PF00078">
    <property type="entry name" value="RVT_1"/>
    <property type="match status" value="1"/>
</dbReference>